<reference evidence="2 3" key="1">
    <citation type="submission" date="2018-06" db="EMBL/GenBank/DDBJ databases">
        <authorList>
            <consortium name="Pathogen Informatics"/>
            <person name="Doyle S."/>
        </authorList>
    </citation>
    <scope>NUCLEOTIDE SEQUENCE [LARGE SCALE GENOMIC DNA]</scope>
    <source>
        <strain evidence="2 3">NCTC11413</strain>
    </source>
</reference>
<accession>A0A377H3U7</accession>
<keyword evidence="1" id="KW-1133">Transmembrane helix</keyword>
<dbReference type="GeneID" id="77264794"/>
<keyword evidence="1" id="KW-0472">Membrane</keyword>
<protein>
    <submittedName>
        <fullName evidence="2">Uncharacterized protein</fullName>
    </submittedName>
</protein>
<evidence type="ECO:0000313" key="2">
    <source>
        <dbReference type="EMBL" id="STO37119.1"/>
    </source>
</evidence>
<dbReference type="AlphaFoldDB" id="A0A377H3U7"/>
<feature type="transmembrane region" description="Helical" evidence="1">
    <location>
        <begin position="20"/>
        <end position="43"/>
    </location>
</feature>
<dbReference type="Proteomes" id="UP000254232">
    <property type="component" value="Unassembled WGS sequence"/>
</dbReference>
<evidence type="ECO:0000256" key="1">
    <source>
        <dbReference type="SAM" id="Phobius"/>
    </source>
</evidence>
<evidence type="ECO:0000313" key="3">
    <source>
        <dbReference type="Proteomes" id="UP000254232"/>
    </source>
</evidence>
<gene>
    <name evidence="2" type="ORF">NCTC11413_00208</name>
</gene>
<organism evidence="2 3">
    <name type="scientific">Gallibacterium anatis</name>
    <dbReference type="NCBI Taxonomy" id="750"/>
    <lineage>
        <taxon>Bacteria</taxon>
        <taxon>Pseudomonadati</taxon>
        <taxon>Pseudomonadota</taxon>
        <taxon>Gammaproteobacteria</taxon>
        <taxon>Pasteurellales</taxon>
        <taxon>Pasteurellaceae</taxon>
        <taxon>Gallibacterium</taxon>
    </lineage>
</organism>
<dbReference type="RefSeq" id="WP_018347048.1">
    <property type="nucleotide sequence ID" value="NZ_JARTCS010000014.1"/>
</dbReference>
<dbReference type="EMBL" id="UGGZ01000001">
    <property type="protein sequence ID" value="STO37119.1"/>
    <property type="molecule type" value="Genomic_DNA"/>
</dbReference>
<proteinExistence type="predicted"/>
<keyword evidence="1" id="KW-0812">Transmembrane</keyword>
<name>A0A377H3U7_9PAST</name>
<sequence length="53" mass="6202">MGILFRFVVSWMLDWFDIVPMIQLISLASLGFDLKVDFIFLLVQKNEAKKARP</sequence>